<gene>
    <name evidence="2" type="ORF">SEMRO_2207_G319100.1</name>
</gene>
<dbReference type="InterPro" id="IPR003131">
    <property type="entry name" value="T1-type_BTB"/>
</dbReference>
<comment type="caution">
    <text evidence="2">The sequence shown here is derived from an EMBL/GenBank/DDBJ whole genome shotgun (WGS) entry which is preliminary data.</text>
</comment>
<organism evidence="2 3">
    <name type="scientific">Seminavis robusta</name>
    <dbReference type="NCBI Taxonomy" id="568900"/>
    <lineage>
        <taxon>Eukaryota</taxon>
        <taxon>Sar</taxon>
        <taxon>Stramenopiles</taxon>
        <taxon>Ochrophyta</taxon>
        <taxon>Bacillariophyta</taxon>
        <taxon>Bacillariophyceae</taxon>
        <taxon>Bacillariophycidae</taxon>
        <taxon>Naviculales</taxon>
        <taxon>Naviculaceae</taxon>
        <taxon>Seminavis</taxon>
    </lineage>
</organism>
<dbReference type="EMBL" id="CAICTM010002205">
    <property type="protein sequence ID" value="CAB9528362.1"/>
    <property type="molecule type" value="Genomic_DNA"/>
</dbReference>
<dbReference type="Gene3D" id="3.30.710.10">
    <property type="entry name" value="Potassium Channel Kv1.1, Chain A"/>
    <property type="match status" value="1"/>
</dbReference>
<keyword evidence="3" id="KW-1185">Reference proteome</keyword>
<evidence type="ECO:0000313" key="2">
    <source>
        <dbReference type="EMBL" id="CAB9528362.1"/>
    </source>
</evidence>
<dbReference type="PANTHER" id="PTHR14499">
    <property type="entry name" value="POTASSIUM CHANNEL TETRAMERIZATION DOMAIN-CONTAINING"/>
    <property type="match status" value="1"/>
</dbReference>
<dbReference type="OrthoDB" id="45549at2759"/>
<name>A0A9N8EWE4_9STRA</name>
<dbReference type="SUPFAM" id="SSF54695">
    <property type="entry name" value="POZ domain"/>
    <property type="match status" value="1"/>
</dbReference>
<evidence type="ECO:0000313" key="3">
    <source>
        <dbReference type="Proteomes" id="UP001153069"/>
    </source>
</evidence>
<protein>
    <submittedName>
        <fullName evidence="2">POZ domain-containing protein KCTD4</fullName>
    </submittedName>
</protein>
<dbReference type="InterPro" id="IPR000210">
    <property type="entry name" value="BTB/POZ_dom"/>
</dbReference>
<evidence type="ECO:0000259" key="1">
    <source>
        <dbReference type="SMART" id="SM00225"/>
    </source>
</evidence>
<dbReference type="Proteomes" id="UP001153069">
    <property type="component" value="Unassembled WGS sequence"/>
</dbReference>
<accession>A0A9N8EWE4</accession>
<dbReference type="PANTHER" id="PTHR14499:SF136">
    <property type="entry name" value="GH08630P"/>
    <property type="match status" value="1"/>
</dbReference>
<dbReference type="CDD" id="cd18316">
    <property type="entry name" value="BTB_POZ_KCTD-like"/>
    <property type="match status" value="1"/>
</dbReference>
<dbReference type="InterPro" id="IPR011333">
    <property type="entry name" value="SKP1/BTB/POZ_sf"/>
</dbReference>
<dbReference type="Pfam" id="PF02214">
    <property type="entry name" value="BTB_2"/>
    <property type="match status" value="1"/>
</dbReference>
<dbReference type="SMART" id="SM00225">
    <property type="entry name" value="BTB"/>
    <property type="match status" value="1"/>
</dbReference>
<reference evidence="2" key="1">
    <citation type="submission" date="2020-06" db="EMBL/GenBank/DDBJ databases">
        <authorList>
            <consortium name="Plant Systems Biology data submission"/>
        </authorList>
    </citation>
    <scope>NUCLEOTIDE SEQUENCE</scope>
    <source>
        <strain evidence="2">D6</strain>
    </source>
</reference>
<sequence length="203" mass="22460">MTSSPEKVVFNAGGTKYEVARSIIQAYPSTMLAKLVSETWQQPAKANKEVFIDRDGLQFRYVLSYMRDQKVYLPMGVAKASILQDLAYFGFENVPEDAIGGSCNYEAAVQVQKCKQKYATASSELDKAIKDMQTKKELANLARNAYNHVISSTDLILYAGKSLVLQLSSGPRRQVDYLNQCLSKGGLKFVSPDTNGNVRLAPL</sequence>
<dbReference type="GO" id="GO:0051260">
    <property type="term" value="P:protein homooligomerization"/>
    <property type="evidence" value="ECO:0007669"/>
    <property type="project" value="InterPro"/>
</dbReference>
<feature type="domain" description="BTB" evidence="1">
    <location>
        <begin position="6"/>
        <end position="106"/>
    </location>
</feature>
<dbReference type="AlphaFoldDB" id="A0A9N8EWE4"/>
<proteinExistence type="predicted"/>